<gene>
    <name evidence="4" type="ORF">SEMRO_438_G143070.1</name>
</gene>
<reference evidence="4" key="1">
    <citation type="submission" date="2020-06" db="EMBL/GenBank/DDBJ databases">
        <authorList>
            <consortium name="Plant Systems Biology data submission"/>
        </authorList>
    </citation>
    <scope>NUCLEOTIDE SEQUENCE</scope>
    <source>
        <strain evidence="4">D6</strain>
    </source>
</reference>
<proteinExistence type="predicted"/>
<keyword evidence="5" id="KW-1185">Reference proteome</keyword>
<organism evidence="4 5">
    <name type="scientific">Seminavis robusta</name>
    <dbReference type="NCBI Taxonomy" id="568900"/>
    <lineage>
        <taxon>Eukaryota</taxon>
        <taxon>Sar</taxon>
        <taxon>Stramenopiles</taxon>
        <taxon>Ochrophyta</taxon>
        <taxon>Bacillariophyta</taxon>
        <taxon>Bacillariophyceae</taxon>
        <taxon>Bacillariophycidae</taxon>
        <taxon>Naviculales</taxon>
        <taxon>Naviculaceae</taxon>
        <taxon>Seminavis</taxon>
    </lineage>
</organism>
<dbReference type="InterPro" id="IPR046341">
    <property type="entry name" value="SET_dom_sf"/>
</dbReference>
<dbReference type="SUPFAM" id="SSF82199">
    <property type="entry name" value="SET domain"/>
    <property type="match status" value="2"/>
</dbReference>
<dbReference type="Gene3D" id="2.170.270.10">
    <property type="entry name" value="SET domain"/>
    <property type="match status" value="2"/>
</dbReference>
<keyword evidence="2" id="KW-0732">Signal</keyword>
<evidence type="ECO:0000256" key="1">
    <source>
        <dbReference type="SAM" id="MobiDB-lite"/>
    </source>
</evidence>
<dbReference type="OrthoDB" id="41722at2759"/>
<evidence type="ECO:0000259" key="3">
    <source>
        <dbReference type="PROSITE" id="PS50280"/>
    </source>
</evidence>
<dbReference type="EMBL" id="CAICTM010000437">
    <property type="protein sequence ID" value="CAB9510486.1"/>
    <property type="molecule type" value="Genomic_DNA"/>
</dbReference>
<feature type="signal peptide" evidence="2">
    <location>
        <begin position="1"/>
        <end position="23"/>
    </location>
</feature>
<dbReference type="Pfam" id="PF00856">
    <property type="entry name" value="SET"/>
    <property type="match status" value="2"/>
</dbReference>
<dbReference type="Proteomes" id="UP001153069">
    <property type="component" value="Unassembled WGS sequence"/>
</dbReference>
<evidence type="ECO:0000256" key="2">
    <source>
        <dbReference type="SAM" id="SignalP"/>
    </source>
</evidence>
<dbReference type="AlphaFoldDB" id="A0A9N8DXA1"/>
<evidence type="ECO:0000313" key="4">
    <source>
        <dbReference type="EMBL" id="CAB9510486.1"/>
    </source>
</evidence>
<feature type="domain" description="SET" evidence="3">
    <location>
        <begin position="77"/>
        <end position="487"/>
    </location>
</feature>
<feature type="chain" id="PRO_5040105054" evidence="2">
    <location>
        <begin position="24"/>
        <end position="645"/>
    </location>
</feature>
<dbReference type="InterPro" id="IPR001214">
    <property type="entry name" value="SET_dom"/>
</dbReference>
<protein>
    <submittedName>
        <fullName evidence="4">Guanylate cyclase</fullName>
    </submittedName>
</protein>
<dbReference type="SMART" id="SM00317">
    <property type="entry name" value="SET"/>
    <property type="match status" value="1"/>
</dbReference>
<dbReference type="PROSITE" id="PS50280">
    <property type="entry name" value="SET"/>
    <property type="match status" value="1"/>
</dbReference>
<sequence length="645" mass="73955">MTSILHLRYLLLALLSASIIVCGDVNVNQETIQTENANVDASEETGTGEKKAEQDEPTCKNPDSDGTCLPPSNLEECGIWLAPSSIPGAGLGMYAGRDFKKGEELQPSGEIVIPMIDINHHQYALGDQFFMLWDEYTWSATGLHMDHLGYVEVKVASPGFGSAANSFIDLVNVDELRPRHSIPHGLHRSRDPGAGAFSTYHDRQSTASVDIQKGEELFVDYGQQVSLNRYGWWWFRDRKHFGPVPLLGDLDTATSVFKRFLEMRQKHHKLRDEPFGDLWVSFVEKTDFDDSRSLAAFRKTEEEWRLLHQLKTLKEIRILEGLRTDEWLREHGTCADNMVEGESTIRQAGRGAFATRRLVKDSVIAPLPLIHIGDASILDMLEFEDIRTLKTENVTNGAQLTLNYCFGHRESSLLLCPYGPLTSLINHNQTQANVKLRWADAAKGNHEPELLERLVEHFAFDKTAKLAMELIALRDIQPGEEIFLDYGDDWEAAWQQHVQSWEPHPRAADYISAYQLDSSSERLLTEFEQMDRPYPENVQLRCDIKFFRSIDYDHFQQTGEITVLDYHTSEWVPCEILRFRVVNNQMRYTAVARVDENKNEKLTDAPKEAFKFLDNPYTTDMFLPNAFRHAMMIPDEMFPEYWMNL</sequence>
<accession>A0A9N8DXA1</accession>
<name>A0A9N8DXA1_9STRA</name>
<comment type="caution">
    <text evidence="4">The sequence shown here is derived from an EMBL/GenBank/DDBJ whole genome shotgun (WGS) entry which is preliminary data.</text>
</comment>
<feature type="compositionally biased region" description="Basic and acidic residues" evidence="1">
    <location>
        <begin position="47"/>
        <end position="58"/>
    </location>
</feature>
<feature type="region of interest" description="Disordered" evidence="1">
    <location>
        <begin position="36"/>
        <end position="67"/>
    </location>
</feature>
<evidence type="ECO:0000313" key="5">
    <source>
        <dbReference type="Proteomes" id="UP001153069"/>
    </source>
</evidence>